<feature type="domain" description="Acyl-CoA dehydrogenase/oxidase N-terminal" evidence="9">
    <location>
        <begin position="6"/>
        <end position="118"/>
    </location>
</feature>
<name>A0A9D8KD66_9DELT</name>
<dbReference type="PANTHER" id="PTHR43884:SF12">
    <property type="entry name" value="ISOVALERYL-COA DEHYDROGENASE, MITOCHONDRIAL-RELATED"/>
    <property type="match status" value="1"/>
</dbReference>
<gene>
    <name evidence="10" type="ORF">JW984_06545</name>
</gene>
<evidence type="ECO:0000259" key="8">
    <source>
        <dbReference type="Pfam" id="PF02770"/>
    </source>
</evidence>
<dbReference type="PROSITE" id="PS00072">
    <property type="entry name" value="ACYL_COA_DH_1"/>
    <property type="match status" value="1"/>
</dbReference>
<evidence type="ECO:0000256" key="5">
    <source>
        <dbReference type="ARBA" id="ARBA00023002"/>
    </source>
</evidence>
<dbReference type="PANTHER" id="PTHR43884">
    <property type="entry name" value="ACYL-COA DEHYDROGENASE"/>
    <property type="match status" value="1"/>
</dbReference>
<evidence type="ECO:0000256" key="3">
    <source>
        <dbReference type="ARBA" id="ARBA00022630"/>
    </source>
</evidence>
<dbReference type="InterPro" id="IPR006089">
    <property type="entry name" value="Acyl-CoA_DH_CS"/>
</dbReference>
<dbReference type="Pfam" id="PF02770">
    <property type="entry name" value="Acyl-CoA_dh_M"/>
    <property type="match status" value="1"/>
</dbReference>
<proteinExistence type="inferred from homology"/>
<dbReference type="InterPro" id="IPR009075">
    <property type="entry name" value="AcylCo_DH/oxidase_C"/>
</dbReference>
<dbReference type="EMBL" id="JAFGIX010000030">
    <property type="protein sequence ID" value="MBN1572841.1"/>
    <property type="molecule type" value="Genomic_DNA"/>
</dbReference>
<feature type="domain" description="Acyl-CoA dehydrogenase/oxidase C-terminal" evidence="7">
    <location>
        <begin position="232"/>
        <end position="374"/>
    </location>
</feature>
<dbReference type="FunFam" id="1.20.140.10:FF:000004">
    <property type="entry name" value="Acyl-CoA dehydrogenase FadE25"/>
    <property type="match status" value="1"/>
</dbReference>
<evidence type="ECO:0000259" key="9">
    <source>
        <dbReference type="Pfam" id="PF02771"/>
    </source>
</evidence>
<reference evidence="10" key="1">
    <citation type="journal article" date="2021" name="Environ. Microbiol.">
        <title>Genomic characterization of three novel Desulfobacterota classes expand the metabolic and phylogenetic diversity of the phylum.</title>
        <authorList>
            <person name="Murphy C.L."/>
            <person name="Biggerstaff J."/>
            <person name="Eichhorn A."/>
            <person name="Ewing E."/>
            <person name="Shahan R."/>
            <person name="Soriano D."/>
            <person name="Stewart S."/>
            <person name="VanMol K."/>
            <person name="Walker R."/>
            <person name="Walters P."/>
            <person name="Elshahed M.S."/>
            <person name="Youssef N.H."/>
        </authorList>
    </citation>
    <scope>NUCLEOTIDE SEQUENCE</scope>
    <source>
        <strain evidence="10">Zod_Metabat.24</strain>
    </source>
</reference>
<evidence type="ECO:0000313" key="10">
    <source>
        <dbReference type="EMBL" id="MBN1572841.1"/>
    </source>
</evidence>
<dbReference type="PIRSF" id="PIRSF016578">
    <property type="entry name" value="HsaA"/>
    <property type="match status" value="1"/>
</dbReference>
<comment type="cofactor">
    <cofactor evidence="1 6">
        <name>FAD</name>
        <dbReference type="ChEBI" id="CHEBI:57692"/>
    </cofactor>
</comment>
<evidence type="ECO:0000256" key="4">
    <source>
        <dbReference type="ARBA" id="ARBA00022827"/>
    </source>
</evidence>
<dbReference type="PROSITE" id="PS00073">
    <property type="entry name" value="ACYL_COA_DH_2"/>
    <property type="match status" value="1"/>
</dbReference>
<dbReference type="InterPro" id="IPR036250">
    <property type="entry name" value="AcylCo_DH-like_C"/>
</dbReference>
<dbReference type="AlphaFoldDB" id="A0A9D8KD66"/>
<dbReference type="Gene3D" id="1.10.540.10">
    <property type="entry name" value="Acyl-CoA dehydrogenase/oxidase, N-terminal domain"/>
    <property type="match status" value="1"/>
</dbReference>
<evidence type="ECO:0000259" key="7">
    <source>
        <dbReference type="Pfam" id="PF00441"/>
    </source>
</evidence>
<organism evidence="10 11">
    <name type="scientific">Candidatus Zymogenus saltonus</name>
    <dbReference type="NCBI Taxonomy" id="2844893"/>
    <lineage>
        <taxon>Bacteria</taxon>
        <taxon>Deltaproteobacteria</taxon>
        <taxon>Candidatus Zymogenia</taxon>
        <taxon>Candidatus Zymogeniales</taxon>
        <taxon>Candidatus Zymogenaceae</taxon>
        <taxon>Candidatus Zymogenus</taxon>
    </lineage>
</organism>
<dbReference type="SUPFAM" id="SSF56645">
    <property type="entry name" value="Acyl-CoA dehydrogenase NM domain-like"/>
    <property type="match status" value="1"/>
</dbReference>
<keyword evidence="4 6" id="KW-0274">FAD</keyword>
<sequence>MLYEISEEQRIIINTLRGFCEEKVKPVEEENDREGRYPEDLVKEMAKLGFFGSAIPEKYGGNFVDYFTLTLLSEEFSKYSPSLGTIMGASSLLFGNNLSRNGTEEQKKKYLPLVASGEWMGCMGLTEPGAGSDAMGLSTTAKKVGDEYILNGTKTFISNAPVSDVALVYATLDKSLGPKGICTFIVESGFEGYSAGKKFDKMGLRSSPTGELVFEDCRVPAANLVGGEEGLGAKQMIGGLDTERVGWGAMSLGLAQGAFDEALKYSMEREQFGGPIYNFQMIQKMIADMATEIEAARLLLYNAAAILDKGGKARLAASYAKLFSCDMCMRVTTDAVQIHGGYGYIKEFRVERMMRDAKIFSIGAGTSEVQRMIICHYLRP</sequence>
<dbReference type="InterPro" id="IPR009100">
    <property type="entry name" value="AcylCoA_DH/oxidase_NM_dom_sf"/>
</dbReference>
<comment type="caution">
    <text evidence="10">The sequence shown here is derived from an EMBL/GenBank/DDBJ whole genome shotgun (WGS) entry which is preliminary data.</text>
</comment>
<dbReference type="InterPro" id="IPR046373">
    <property type="entry name" value="Acyl-CoA_Oxase/DH_mid-dom_sf"/>
</dbReference>
<protein>
    <submittedName>
        <fullName evidence="10">Acyl-CoA dehydrogenase family protein</fullName>
    </submittedName>
</protein>
<dbReference type="Pfam" id="PF00441">
    <property type="entry name" value="Acyl-CoA_dh_1"/>
    <property type="match status" value="1"/>
</dbReference>
<dbReference type="FunFam" id="1.10.540.10:FF:000002">
    <property type="entry name" value="Acyl-CoA dehydrogenase FadE19"/>
    <property type="match status" value="1"/>
</dbReference>
<evidence type="ECO:0000256" key="6">
    <source>
        <dbReference type="RuleBase" id="RU362125"/>
    </source>
</evidence>
<evidence type="ECO:0000313" key="11">
    <source>
        <dbReference type="Proteomes" id="UP000809273"/>
    </source>
</evidence>
<dbReference type="Gene3D" id="1.20.140.10">
    <property type="entry name" value="Butyryl-CoA Dehydrogenase, subunit A, domain 3"/>
    <property type="match status" value="1"/>
</dbReference>
<dbReference type="InterPro" id="IPR037069">
    <property type="entry name" value="AcylCoA_DH/ox_N_sf"/>
</dbReference>
<dbReference type="InterPro" id="IPR013786">
    <property type="entry name" value="AcylCoA_DH/ox_N"/>
</dbReference>
<keyword evidence="5 6" id="KW-0560">Oxidoreductase</keyword>
<evidence type="ECO:0000256" key="2">
    <source>
        <dbReference type="ARBA" id="ARBA00009347"/>
    </source>
</evidence>
<keyword evidence="3 6" id="KW-0285">Flavoprotein</keyword>
<comment type="similarity">
    <text evidence="2 6">Belongs to the acyl-CoA dehydrogenase family.</text>
</comment>
<dbReference type="InterPro" id="IPR006091">
    <property type="entry name" value="Acyl-CoA_Oxase/DH_mid-dom"/>
</dbReference>
<accession>A0A9D8KD66</accession>
<feature type="domain" description="Acyl-CoA oxidase/dehydrogenase middle" evidence="8">
    <location>
        <begin position="122"/>
        <end position="217"/>
    </location>
</feature>
<dbReference type="FunFam" id="2.40.110.10:FF:000001">
    <property type="entry name" value="Acyl-CoA dehydrogenase, mitochondrial"/>
    <property type="match status" value="1"/>
</dbReference>
<dbReference type="SUPFAM" id="SSF47203">
    <property type="entry name" value="Acyl-CoA dehydrogenase C-terminal domain-like"/>
    <property type="match status" value="1"/>
</dbReference>
<dbReference type="GO" id="GO:0003995">
    <property type="term" value="F:acyl-CoA dehydrogenase activity"/>
    <property type="evidence" value="ECO:0007669"/>
    <property type="project" value="InterPro"/>
</dbReference>
<dbReference type="Gene3D" id="2.40.110.10">
    <property type="entry name" value="Butyryl-CoA Dehydrogenase, subunit A, domain 2"/>
    <property type="match status" value="1"/>
</dbReference>
<evidence type="ECO:0000256" key="1">
    <source>
        <dbReference type="ARBA" id="ARBA00001974"/>
    </source>
</evidence>
<reference evidence="10" key="2">
    <citation type="submission" date="2021-01" db="EMBL/GenBank/DDBJ databases">
        <authorList>
            <person name="Hahn C.R."/>
            <person name="Youssef N.H."/>
            <person name="Elshahed M."/>
        </authorList>
    </citation>
    <scope>NUCLEOTIDE SEQUENCE</scope>
    <source>
        <strain evidence="10">Zod_Metabat.24</strain>
    </source>
</reference>
<dbReference type="Proteomes" id="UP000809273">
    <property type="component" value="Unassembled WGS sequence"/>
</dbReference>
<dbReference type="Pfam" id="PF02771">
    <property type="entry name" value="Acyl-CoA_dh_N"/>
    <property type="match status" value="1"/>
</dbReference>
<dbReference type="GO" id="GO:0050660">
    <property type="term" value="F:flavin adenine dinucleotide binding"/>
    <property type="evidence" value="ECO:0007669"/>
    <property type="project" value="InterPro"/>
</dbReference>